<dbReference type="EMBL" id="ONZP01000410">
    <property type="protein sequence ID" value="SPJ83981.1"/>
    <property type="molecule type" value="Genomic_DNA"/>
</dbReference>
<protein>
    <submittedName>
        <fullName evidence="1">Uncharacterized protein</fullName>
    </submittedName>
</protein>
<proteinExistence type="predicted"/>
<organism evidence="1 2">
    <name type="scientific">Fusarium torulosum</name>
    <dbReference type="NCBI Taxonomy" id="33205"/>
    <lineage>
        <taxon>Eukaryota</taxon>
        <taxon>Fungi</taxon>
        <taxon>Dikarya</taxon>
        <taxon>Ascomycota</taxon>
        <taxon>Pezizomycotina</taxon>
        <taxon>Sordariomycetes</taxon>
        <taxon>Hypocreomycetidae</taxon>
        <taxon>Hypocreales</taxon>
        <taxon>Nectriaceae</taxon>
        <taxon>Fusarium</taxon>
    </lineage>
</organism>
<reference evidence="1" key="1">
    <citation type="submission" date="2018-03" db="EMBL/GenBank/DDBJ databases">
        <authorList>
            <person name="Guldener U."/>
        </authorList>
    </citation>
    <scope>NUCLEOTIDE SEQUENCE</scope>
</reference>
<evidence type="ECO:0000313" key="2">
    <source>
        <dbReference type="Proteomes" id="UP001187734"/>
    </source>
</evidence>
<comment type="caution">
    <text evidence="1">The sequence shown here is derived from an EMBL/GenBank/DDBJ whole genome shotgun (WGS) entry which is preliminary data.</text>
</comment>
<name>A0AAE8SMD3_9HYPO</name>
<sequence>MPTSGDIVTFWSFIPDSMQEPFLARTKPKVVGTFGSKHGQLGDGDGDGALDATTCTPMGVLHDAEYQSARETNGSGYLTPRLTTSLQSIACGRHRMGETMRGTSNQMLFMKKNESAGGMETPKFEAQLPWTHGKWSQLIRLGGLLKTNPGPSKHSSDLRIAAISYAY</sequence>
<dbReference type="Proteomes" id="UP001187734">
    <property type="component" value="Unassembled WGS sequence"/>
</dbReference>
<dbReference type="AlphaFoldDB" id="A0AAE8SMD3"/>
<keyword evidence="2" id="KW-1185">Reference proteome</keyword>
<evidence type="ECO:0000313" key="1">
    <source>
        <dbReference type="EMBL" id="SPJ83981.1"/>
    </source>
</evidence>
<gene>
    <name evidence="1" type="ORF">FTOL_10497</name>
</gene>
<accession>A0AAE8SMD3</accession>